<feature type="transmembrane region" description="Helical" evidence="2">
    <location>
        <begin position="123"/>
        <end position="146"/>
    </location>
</feature>
<dbReference type="EMBL" id="VJMH01006517">
    <property type="protein sequence ID" value="KAF0689173.1"/>
    <property type="molecule type" value="Genomic_DNA"/>
</dbReference>
<evidence type="ECO:0000313" key="5">
    <source>
        <dbReference type="EMBL" id="VFT96052.1"/>
    </source>
</evidence>
<sequence length="356" mass="38029">MRRRLLLLAFAAAMAMAMPTKSNGTTTQTSSSTIRPPPSTLAPPPPPPTTTEPTPAPAVVILPLGENNTDPPGNNRSNENIPAPTSAAATTPNTSRTSLSFSIAVTHRRPEDDTKSDGLSSGAILGILGGCLVVFAAGVGFLCFSVRRKLDALDNRDSVIHSPLYNAVDPSPAMQSAHSMRSSFGIARLAPGEVPGSVRGSFSDSQLEAVFHSGRGGLTATYMDSGVRYSGSEFQLADPHAALQRAMTVNGMADARFHPHYPFHPHLHSVRSSFQRLSEERVLRSNEHREFHGIPSESLVSSIPRTASAPVSLSSMGLMTEMNLMGHNTLMTTPEEEQLRRQSSASDTPSRDSCDF</sequence>
<keyword evidence="6" id="KW-1185">Reference proteome</keyword>
<reference evidence="4" key="2">
    <citation type="submission" date="2019-06" db="EMBL/GenBank/DDBJ databases">
        <title>Genomics analysis of Aphanomyces spp. identifies a new class of oomycete effector associated with host adaptation.</title>
        <authorList>
            <person name="Gaulin E."/>
        </authorList>
    </citation>
    <scope>NUCLEOTIDE SEQUENCE</scope>
    <source>
        <strain evidence="4">CBS 578.67</strain>
    </source>
</reference>
<keyword evidence="2" id="KW-1133">Transmembrane helix</keyword>
<feature type="compositionally biased region" description="Low complexity" evidence="1">
    <location>
        <begin position="20"/>
        <end position="34"/>
    </location>
</feature>
<feature type="compositionally biased region" description="Low complexity" evidence="1">
    <location>
        <begin position="82"/>
        <end position="96"/>
    </location>
</feature>
<keyword evidence="2" id="KW-0812">Transmembrane</keyword>
<dbReference type="Proteomes" id="UP000332933">
    <property type="component" value="Unassembled WGS sequence"/>
</dbReference>
<evidence type="ECO:0000313" key="4">
    <source>
        <dbReference type="EMBL" id="KAF0689173.1"/>
    </source>
</evidence>
<evidence type="ECO:0000313" key="6">
    <source>
        <dbReference type="Proteomes" id="UP000332933"/>
    </source>
</evidence>
<proteinExistence type="predicted"/>
<feature type="compositionally biased region" description="Polar residues" evidence="1">
    <location>
        <begin position="66"/>
        <end position="80"/>
    </location>
</feature>
<feature type="chain" id="PRO_5033827542" evidence="3">
    <location>
        <begin position="18"/>
        <end position="356"/>
    </location>
</feature>
<protein>
    <submittedName>
        <fullName evidence="5">Aste57867_19337 protein</fullName>
    </submittedName>
</protein>
<evidence type="ECO:0000256" key="1">
    <source>
        <dbReference type="SAM" id="MobiDB-lite"/>
    </source>
</evidence>
<feature type="compositionally biased region" description="Pro residues" evidence="1">
    <location>
        <begin position="35"/>
        <end position="56"/>
    </location>
</feature>
<accession>A0A485LCX1</accession>
<name>A0A485LCX1_9STRA</name>
<evidence type="ECO:0000256" key="2">
    <source>
        <dbReference type="SAM" id="Phobius"/>
    </source>
</evidence>
<gene>
    <name evidence="5" type="primary">Aste57867_19337</name>
    <name evidence="4" type="ORF">As57867_019273</name>
    <name evidence="5" type="ORF">ASTE57867_19337</name>
</gene>
<dbReference type="AlphaFoldDB" id="A0A485LCX1"/>
<dbReference type="EMBL" id="CAADRA010006538">
    <property type="protein sequence ID" value="VFT96052.1"/>
    <property type="molecule type" value="Genomic_DNA"/>
</dbReference>
<reference evidence="5 6" key="1">
    <citation type="submission" date="2019-03" db="EMBL/GenBank/DDBJ databases">
        <authorList>
            <person name="Gaulin E."/>
            <person name="Dumas B."/>
        </authorList>
    </citation>
    <scope>NUCLEOTIDE SEQUENCE [LARGE SCALE GENOMIC DNA]</scope>
    <source>
        <strain evidence="5">CBS 568.67</strain>
    </source>
</reference>
<evidence type="ECO:0000256" key="3">
    <source>
        <dbReference type="SAM" id="SignalP"/>
    </source>
</evidence>
<feature type="signal peptide" evidence="3">
    <location>
        <begin position="1"/>
        <end position="17"/>
    </location>
</feature>
<dbReference type="OrthoDB" id="79946at2759"/>
<keyword evidence="3" id="KW-0732">Signal</keyword>
<organism evidence="5 6">
    <name type="scientific">Aphanomyces stellatus</name>
    <dbReference type="NCBI Taxonomy" id="120398"/>
    <lineage>
        <taxon>Eukaryota</taxon>
        <taxon>Sar</taxon>
        <taxon>Stramenopiles</taxon>
        <taxon>Oomycota</taxon>
        <taxon>Saprolegniomycetes</taxon>
        <taxon>Saprolegniales</taxon>
        <taxon>Verrucalvaceae</taxon>
        <taxon>Aphanomyces</taxon>
    </lineage>
</organism>
<feature type="region of interest" description="Disordered" evidence="1">
    <location>
        <begin position="20"/>
        <end position="96"/>
    </location>
</feature>
<keyword evidence="2" id="KW-0472">Membrane</keyword>
<feature type="region of interest" description="Disordered" evidence="1">
    <location>
        <begin position="334"/>
        <end position="356"/>
    </location>
</feature>